<comment type="caution">
    <text evidence="1">The sequence shown here is derived from an EMBL/GenBank/DDBJ whole genome shotgun (WGS) entry which is preliminary data.</text>
</comment>
<dbReference type="Proteomes" id="UP000887013">
    <property type="component" value="Unassembled WGS sequence"/>
</dbReference>
<gene>
    <name evidence="1" type="ORF">NPIL_128421</name>
</gene>
<proteinExistence type="predicted"/>
<evidence type="ECO:0000313" key="2">
    <source>
        <dbReference type="Proteomes" id="UP000887013"/>
    </source>
</evidence>
<accession>A0A8X6ICN3</accession>
<name>A0A8X6ICN3_NEPPI</name>
<evidence type="ECO:0000313" key="1">
    <source>
        <dbReference type="EMBL" id="GFS40583.1"/>
    </source>
</evidence>
<dbReference type="EMBL" id="BMAW01043682">
    <property type="protein sequence ID" value="GFS40583.1"/>
    <property type="molecule type" value="Genomic_DNA"/>
</dbReference>
<keyword evidence="2" id="KW-1185">Reference proteome</keyword>
<dbReference type="AlphaFoldDB" id="A0A8X6ICN3"/>
<reference evidence="1" key="1">
    <citation type="submission" date="2020-08" db="EMBL/GenBank/DDBJ databases">
        <title>Multicomponent nature underlies the extraordinary mechanical properties of spider dragline silk.</title>
        <authorList>
            <person name="Kono N."/>
            <person name="Nakamura H."/>
            <person name="Mori M."/>
            <person name="Yoshida Y."/>
            <person name="Ohtoshi R."/>
            <person name="Malay A.D."/>
            <person name="Moran D.A.P."/>
            <person name="Tomita M."/>
            <person name="Numata K."/>
            <person name="Arakawa K."/>
        </authorList>
    </citation>
    <scope>NUCLEOTIDE SEQUENCE</scope>
</reference>
<protein>
    <submittedName>
        <fullName evidence="1">Uncharacterized protein</fullName>
    </submittedName>
</protein>
<organism evidence="1 2">
    <name type="scientific">Nephila pilipes</name>
    <name type="common">Giant wood spider</name>
    <name type="synonym">Nephila maculata</name>
    <dbReference type="NCBI Taxonomy" id="299642"/>
    <lineage>
        <taxon>Eukaryota</taxon>
        <taxon>Metazoa</taxon>
        <taxon>Ecdysozoa</taxon>
        <taxon>Arthropoda</taxon>
        <taxon>Chelicerata</taxon>
        <taxon>Arachnida</taxon>
        <taxon>Araneae</taxon>
        <taxon>Araneomorphae</taxon>
        <taxon>Entelegynae</taxon>
        <taxon>Araneoidea</taxon>
        <taxon>Nephilidae</taxon>
        <taxon>Nephila</taxon>
    </lineage>
</organism>
<sequence>MGVPCHERMCSTTLGTSRDCRTFRLYEGARLPTYKPTSTVSVWLLMRSARYVGLKIWKKDYLQNCPELDNLSEDIYTYCWRNRASTVHMWLNCLGWVKARCECFYSRSI</sequence>